<accession>A0A426Z2E8</accession>
<feature type="compositionally biased region" description="Basic and acidic residues" evidence="1">
    <location>
        <begin position="101"/>
        <end position="115"/>
    </location>
</feature>
<feature type="region of interest" description="Disordered" evidence="1">
    <location>
        <begin position="137"/>
        <end position="182"/>
    </location>
</feature>
<organism evidence="2 3">
    <name type="scientific">Ensete ventricosum</name>
    <name type="common">Abyssinian banana</name>
    <name type="synonym">Musa ensete</name>
    <dbReference type="NCBI Taxonomy" id="4639"/>
    <lineage>
        <taxon>Eukaryota</taxon>
        <taxon>Viridiplantae</taxon>
        <taxon>Streptophyta</taxon>
        <taxon>Embryophyta</taxon>
        <taxon>Tracheophyta</taxon>
        <taxon>Spermatophyta</taxon>
        <taxon>Magnoliopsida</taxon>
        <taxon>Liliopsida</taxon>
        <taxon>Zingiberales</taxon>
        <taxon>Musaceae</taxon>
        <taxon>Ensete</taxon>
    </lineage>
</organism>
<proteinExistence type="predicted"/>
<gene>
    <name evidence="2" type="ORF">B296_00011387</name>
</gene>
<name>A0A426Z2E8_ENSVE</name>
<feature type="region of interest" description="Disordered" evidence="1">
    <location>
        <begin position="1"/>
        <end position="65"/>
    </location>
</feature>
<protein>
    <submittedName>
        <fullName evidence="2">Uncharacterized protein</fullName>
    </submittedName>
</protein>
<sequence length="219" mass="24177">MRPLKQVQYAEEDFEVDESNGTLNPIGSKLRGVTTEQEPIENDSRSRVGDLSDVDKGAHTFSKDRSSGEYLFSGGGFCLDDNELQSDAIQLAASPIQGSAEMDHEDRDGCKQRALEDDTSRDYLFSGGGFCMEESDEQVDATLPTSSQIENSRHSRVTIDISEDPQNFLGHSVPDDMKKTSEPLKDSSLLVENISSFQDGQSNLGLSAMSSLRRKRRKT</sequence>
<evidence type="ECO:0000313" key="3">
    <source>
        <dbReference type="Proteomes" id="UP000287651"/>
    </source>
</evidence>
<evidence type="ECO:0000313" key="2">
    <source>
        <dbReference type="EMBL" id="RRT58150.1"/>
    </source>
</evidence>
<feature type="compositionally biased region" description="Polar residues" evidence="1">
    <location>
        <begin position="200"/>
        <end position="210"/>
    </location>
</feature>
<feature type="compositionally biased region" description="Basic and acidic residues" evidence="1">
    <location>
        <begin position="173"/>
        <end position="182"/>
    </location>
</feature>
<dbReference type="AlphaFoldDB" id="A0A426Z2E8"/>
<evidence type="ECO:0000256" key="1">
    <source>
        <dbReference type="SAM" id="MobiDB-lite"/>
    </source>
</evidence>
<dbReference type="Proteomes" id="UP000287651">
    <property type="component" value="Unassembled WGS sequence"/>
</dbReference>
<dbReference type="EMBL" id="AMZH03008824">
    <property type="protein sequence ID" value="RRT58150.1"/>
    <property type="molecule type" value="Genomic_DNA"/>
</dbReference>
<feature type="compositionally biased region" description="Basic and acidic residues" evidence="1">
    <location>
        <begin position="42"/>
        <end position="65"/>
    </location>
</feature>
<reference evidence="2 3" key="1">
    <citation type="journal article" date="2014" name="Agronomy (Basel)">
        <title>A Draft Genome Sequence for Ensete ventricosum, the Drought-Tolerant Tree Against Hunger.</title>
        <authorList>
            <person name="Harrison J."/>
            <person name="Moore K.A."/>
            <person name="Paszkiewicz K."/>
            <person name="Jones T."/>
            <person name="Grant M."/>
            <person name="Ambacheew D."/>
            <person name="Muzemil S."/>
            <person name="Studholme D.J."/>
        </authorList>
    </citation>
    <scope>NUCLEOTIDE SEQUENCE [LARGE SCALE GENOMIC DNA]</scope>
</reference>
<feature type="region of interest" description="Disordered" evidence="1">
    <location>
        <begin position="200"/>
        <end position="219"/>
    </location>
</feature>
<feature type="region of interest" description="Disordered" evidence="1">
    <location>
        <begin position="95"/>
        <end position="115"/>
    </location>
</feature>
<comment type="caution">
    <text evidence="2">The sequence shown here is derived from an EMBL/GenBank/DDBJ whole genome shotgun (WGS) entry which is preliminary data.</text>
</comment>